<evidence type="ECO:0000313" key="1">
    <source>
        <dbReference type="EMBL" id="NIK15291.1"/>
    </source>
</evidence>
<organism evidence="1 2">
    <name type="scientific">Saccharococcus thermophilus</name>
    <dbReference type="NCBI Taxonomy" id="29396"/>
    <lineage>
        <taxon>Bacteria</taxon>
        <taxon>Bacillati</taxon>
        <taxon>Bacillota</taxon>
        <taxon>Bacilli</taxon>
        <taxon>Bacillales</taxon>
        <taxon>Anoxybacillaceae</taxon>
        <taxon>Saccharococcus</taxon>
    </lineage>
</organism>
<dbReference type="RefSeq" id="WP_166910076.1">
    <property type="nucleotide sequence ID" value="NZ_JAASRS010000001.1"/>
</dbReference>
<accession>A0A846ME44</accession>
<sequence length="76" mass="9054">MEKIAYLNMKTRMSHAEIMNLPYAIFLSYLKHYQMFDLMSTPEGREYLEKVERLKQTTPDFNKLRKVSGYKKAGDN</sequence>
<comment type="caution">
    <text evidence="1">The sequence shown here is derived from an EMBL/GenBank/DDBJ whole genome shotgun (WGS) entry which is preliminary data.</text>
</comment>
<evidence type="ECO:0000313" key="2">
    <source>
        <dbReference type="Proteomes" id="UP000532769"/>
    </source>
</evidence>
<keyword evidence="2" id="KW-1185">Reference proteome</keyword>
<proteinExistence type="predicted"/>
<name>A0A846ME44_9BACL</name>
<dbReference type="EMBL" id="JAASRS010000001">
    <property type="protein sequence ID" value="NIK15291.1"/>
    <property type="molecule type" value="Genomic_DNA"/>
</dbReference>
<reference evidence="1 2" key="1">
    <citation type="submission" date="2020-03" db="EMBL/GenBank/DDBJ databases">
        <title>Genomic Encyclopedia of Archaeal and Bacterial Type Strains, Phase II (KMG-II): from individual species to whole genera.</title>
        <authorList>
            <person name="Goeker M."/>
        </authorList>
    </citation>
    <scope>NUCLEOTIDE SEQUENCE [LARGE SCALE GENOMIC DNA]</scope>
    <source>
        <strain evidence="1 2">DSM 4749</strain>
    </source>
</reference>
<protein>
    <submittedName>
        <fullName evidence="1">Uncharacterized protein</fullName>
    </submittedName>
</protein>
<dbReference type="Proteomes" id="UP000532769">
    <property type="component" value="Unassembled WGS sequence"/>
</dbReference>
<gene>
    <name evidence="1" type="ORF">BDD39_001801</name>
</gene>
<dbReference type="AlphaFoldDB" id="A0A846ME44"/>